<dbReference type="KEGG" id="sast:CD934_05060"/>
<evidence type="ECO:0000259" key="3">
    <source>
        <dbReference type="PROSITE" id="PS51819"/>
    </source>
</evidence>
<evidence type="ECO:0000256" key="1">
    <source>
        <dbReference type="ARBA" id="ARBA00022723"/>
    </source>
</evidence>
<name>A0A514JLB1_9ACTN</name>
<keyword evidence="5" id="KW-1185">Reference proteome</keyword>
<dbReference type="PANTHER" id="PTHR43048:SF6">
    <property type="entry name" value="BLR8189 PROTEIN"/>
    <property type="match status" value="1"/>
</dbReference>
<dbReference type="Gene3D" id="3.10.180.10">
    <property type="entry name" value="2,3-Dihydroxybiphenyl 1,2-Dioxygenase, domain 1"/>
    <property type="match status" value="1"/>
</dbReference>
<dbReference type="InterPro" id="IPR037523">
    <property type="entry name" value="VOC_core"/>
</dbReference>
<proteinExistence type="predicted"/>
<dbReference type="EMBL" id="CP022310">
    <property type="protein sequence ID" value="QDI68107.1"/>
    <property type="molecule type" value="Genomic_DNA"/>
</dbReference>
<gene>
    <name evidence="4" type="ORF">CD934_05060</name>
</gene>
<dbReference type="InterPro" id="IPR051785">
    <property type="entry name" value="MMCE/EMCE_epimerase"/>
</dbReference>
<dbReference type="OrthoDB" id="2613830at2"/>
<dbReference type="GO" id="GO:0046872">
    <property type="term" value="F:metal ion binding"/>
    <property type="evidence" value="ECO:0007669"/>
    <property type="project" value="UniProtKB-KW"/>
</dbReference>
<evidence type="ECO:0000313" key="4">
    <source>
        <dbReference type="EMBL" id="QDI68107.1"/>
    </source>
</evidence>
<dbReference type="PROSITE" id="PS51819">
    <property type="entry name" value="VOC"/>
    <property type="match status" value="1"/>
</dbReference>
<dbReference type="InterPro" id="IPR029068">
    <property type="entry name" value="Glyas_Bleomycin-R_OHBP_Dase"/>
</dbReference>
<sequence length="223" mass="24815">MCRTPTPARPTDVPTRRRIPVQDSHAPAAPPTGSAGDLAQPVSPARGIPTATNVDHIAYTVPDLDEAVRFFVDVLGAELLYQEETVQSDDEWMAEALNVHPRATADIAMLRLGPVTNIELFQYSAPDQIRRMPRNSDYGGHHIAFYVRDIDAAADYLRRQPGVRLLGEPRTVPHGPIAGDRWLYFLTPWGMQMELISLPSRLPYEATTPHRRFGPCAAWAEGR</sequence>
<organism evidence="4 5">
    <name type="scientific">Streptomyces calvus</name>
    <dbReference type="NCBI Taxonomy" id="67282"/>
    <lineage>
        <taxon>Bacteria</taxon>
        <taxon>Bacillati</taxon>
        <taxon>Actinomycetota</taxon>
        <taxon>Actinomycetes</taxon>
        <taxon>Kitasatosporales</taxon>
        <taxon>Streptomycetaceae</taxon>
        <taxon>Streptomyces</taxon>
    </lineage>
</organism>
<reference evidence="4 5" key="1">
    <citation type="submission" date="2017-07" db="EMBL/GenBank/DDBJ databases">
        <title>The Complete Genome of Streptomyces asterosporus-ZSY.</title>
        <authorList>
            <person name="Zhang S."/>
        </authorList>
    </citation>
    <scope>NUCLEOTIDE SEQUENCE [LARGE SCALE GENOMIC DNA]</scope>
    <source>
        <strain evidence="4 5">DSM 41452</strain>
    </source>
</reference>
<dbReference type="GO" id="GO:0046491">
    <property type="term" value="P:L-methylmalonyl-CoA metabolic process"/>
    <property type="evidence" value="ECO:0007669"/>
    <property type="project" value="TreeGrafter"/>
</dbReference>
<dbReference type="Proteomes" id="UP000316215">
    <property type="component" value="Chromosome"/>
</dbReference>
<dbReference type="Pfam" id="PF13669">
    <property type="entry name" value="Glyoxalase_4"/>
    <property type="match status" value="1"/>
</dbReference>
<dbReference type="GO" id="GO:0004493">
    <property type="term" value="F:methylmalonyl-CoA epimerase activity"/>
    <property type="evidence" value="ECO:0007669"/>
    <property type="project" value="TreeGrafter"/>
</dbReference>
<protein>
    <submittedName>
        <fullName evidence="4">Glyoxalase</fullName>
    </submittedName>
</protein>
<feature type="region of interest" description="Disordered" evidence="2">
    <location>
        <begin position="1"/>
        <end position="47"/>
    </location>
</feature>
<evidence type="ECO:0000256" key="2">
    <source>
        <dbReference type="SAM" id="MobiDB-lite"/>
    </source>
</evidence>
<dbReference type="PANTHER" id="PTHR43048">
    <property type="entry name" value="METHYLMALONYL-COA EPIMERASE"/>
    <property type="match status" value="1"/>
</dbReference>
<dbReference type="SUPFAM" id="SSF54593">
    <property type="entry name" value="Glyoxalase/Bleomycin resistance protein/Dihydroxybiphenyl dioxygenase"/>
    <property type="match status" value="1"/>
</dbReference>
<keyword evidence="1" id="KW-0479">Metal-binding</keyword>
<accession>A0A514JLB1</accession>
<dbReference type="AlphaFoldDB" id="A0A514JLB1"/>
<dbReference type="CDD" id="cd16361">
    <property type="entry name" value="VOC_ShValD_like"/>
    <property type="match status" value="1"/>
</dbReference>
<evidence type="ECO:0000313" key="5">
    <source>
        <dbReference type="Proteomes" id="UP000316215"/>
    </source>
</evidence>
<feature type="domain" description="VOC" evidence="3">
    <location>
        <begin position="53"/>
        <end position="198"/>
    </location>
</feature>